<keyword evidence="17 18" id="KW-1078">G1/S host cell cycle checkpoint dysregulation by virus</keyword>
<organism evidence="20 21">
    <name type="scientific">Rusa timorensis papillomavirus 1</name>
    <dbReference type="NCBI Taxonomy" id="2847277"/>
    <lineage>
        <taxon>Viruses</taxon>
        <taxon>Monodnaviria</taxon>
        <taxon>Shotokuvirae</taxon>
        <taxon>Cossaviricota</taxon>
        <taxon>Papovaviricetes</taxon>
        <taxon>Zurhausenvirales</taxon>
        <taxon>Papillomaviridae</taxon>
        <taxon>Firstpapillomavirinae</taxon>
        <taxon>Treisthetapapillomavirus</taxon>
        <taxon>Treisthetapapillomavirus 1</taxon>
    </lineage>
</organism>
<evidence type="ECO:0000256" key="6">
    <source>
        <dbReference type="ARBA" id="ARBA00022723"/>
    </source>
</evidence>
<dbReference type="GO" id="GO:0042025">
    <property type="term" value="C:host cell nucleus"/>
    <property type="evidence" value="ECO:0007669"/>
    <property type="project" value="UniProtKB-SubCell"/>
</dbReference>
<evidence type="ECO:0000256" key="10">
    <source>
        <dbReference type="ARBA" id="ARBA00023015"/>
    </source>
</evidence>
<evidence type="ECO:0000313" key="20">
    <source>
        <dbReference type="EMBL" id="ALX18464.1"/>
    </source>
</evidence>
<dbReference type="OrthoDB" id="28045at10239"/>
<dbReference type="RefSeq" id="YP_009508767.1">
    <property type="nucleotide sequence ID" value="NC_039041.1"/>
</dbReference>
<keyword evidence="11 18" id="KW-0238">DNA-binding</keyword>
<keyword evidence="14 18" id="KW-1035">Host cytoplasm</keyword>
<sequence length="99" mass="10917">MCAEMIGESATIQDIILQDIDSIDLACHETLSSEVEQRRPTVYPYKIVTRCGQCETSICLYVGSTQIGIVTLQSQLAEDLCILCGNCGRQNFPNGRKKS</sequence>
<evidence type="ECO:0000256" key="5">
    <source>
        <dbReference type="ARBA" id="ARBA00022632"/>
    </source>
</evidence>
<keyword evidence="12 18" id="KW-0010">Activator</keyword>
<evidence type="ECO:0000313" key="21">
    <source>
        <dbReference type="Proteomes" id="UP000166347"/>
    </source>
</evidence>
<keyword evidence="16 18" id="KW-0899">Viral immunoevasion</keyword>
<reference evidence="20 21" key="1">
    <citation type="submission" date="2015-02" db="EMBL/GenBank/DDBJ databases">
        <title>Exploring papillomavirus diversity in European mammals.</title>
        <authorList>
            <person name="Mengual-Chulia B."/>
            <person name="Wibbelt G."/>
            <person name="Gottschling M."/>
            <person name="Bravo I.G."/>
        </authorList>
    </citation>
    <scope>NUCLEOTIDE SEQUENCE [LARGE SCALE GENOMIC DNA]</scope>
    <source>
        <strain evidence="20">IZW 39/08</strain>
    </source>
</reference>
<comment type="subcellular location">
    <subcellularLocation>
        <location evidence="18">Host cytoplasm</location>
    </subcellularLocation>
    <subcellularLocation>
        <location evidence="18">Host nucleus</location>
    </subcellularLocation>
    <text evidence="18">Predominantly found in the host nucleus.</text>
</comment>
<evidence type="ECO:0000256" key="8">
    <source>
        <dbReference type="ARBA" id="ARBA00022830"/>
    </source>
</evidence>
<evidence type="ECO:0000256" key="17">
    <source>
        <dbReference type="ARBA" id="ARBA00023309"/>
    </source>
</evidence>
<feature type="zinc finger region" evidence="18">
    <location>
        <begin position="51"/>
        <end position="87"/>
    </location>
</feature>
<dbReference type="GO" id="GO:0052170">
    <property type="term" value="P:symbiont-mediated suppression of host innate immune response"/>
    <property type="evidence" value="ECO:0007669"/>
    <property type="project" value="UniProtKB-KW"/>
</dbReference>
<dbReference type="GO" id="GO:0008270">
    <property type="term" value="F:zinc ion binding"/>
    <property type="evidence" value="ECO:0007669"/>
    <property type="project" value="UniProtKB-KW"/>
</dbReference>
<dbReference type="InterPro" id="IPR000148">
    <property type="entry name" value="Papilloma_E7"/>
</dbReference>
<evidence type="ECO:0000256" key="18">
    <source>
        <dbReference type="HAMAP-Rule" id="MF_04004"/>
    </source>
</evidence>
<gene>
    <name evidence="18 20" type="primary">E7</name>
</gene>
<evidence type="ECO:0000256" key="7">
    <source>
        <dbReference type="ARBA" id="ARBA00022771"/>
    </source>
</evidence>
<dbReference type="KEGG" id="vg:37620262"/>
<accession>A0A0X9KDW4</accession>
<evidence type="ECO:0000256" key="1">
    <source>
        <dbReference type="ARBA" id="ARBA00022504"/>
    </source>
</evidence>
<evidence type="ECO:0000256" key="16">
    <source>
        <dbReference type="ARBA" id="ARBA00023280"/>
    </source>
</evidence>
<name>A0A0X9KDW4_9PAPI</name>
<keyword evidence="15" id="KW-0922">Interferon antiviral system evasion</keyword>
<dbReference type="Proteomes" id="UP000166347">
    <property type="component" value="Segment"/>
</dbReference>
<proteinExistence type="inferred from homology"/>
<dbReference type="GO" id="GO:0030430">
    <property type="term" value="C:host cell cytoplasm"/>
    <property type="evidence" value="ECO:0007669"/>
    <property type="project" value="UniProtKB-SubCell"/>
</dbReference>
<evidence type="ECO:0000256" key="3">
    <source>
        <dbReference type="ARBA" id="ARBA00022562"/>
    </source>
</evidence>
<dbReference type="GeneID" id="37620262"/>
<keyword evidence="6 18" id="KW-0479">Metal-binding</keyword>
<dbReference type="Gene3D" id="3.30.160.330">
    <property type="match status" value="1"/>
</dbReference>
<keyword evidence="7 18" id="KW-0863">Zinc-finger</keyword>
<keyword evidence="21" id="KW-1185">Reference proteome</keyword>
<dbReference type="GO" id="GO:0003700">
    <property type="term" value="F:DNA-binding transcription factor activity"/>
    <property type="evidence" value="ECO:0007669"/>
    <property type="project" value="UniProtKB-UniRule"/>
</dbReference>
<dbReference type="SUPFAM" id="SSF161234">
    <property type="entry name" value="E7 C-terminal domain-like"/>
    <property type="match status" value="1"/>
</dbReference>
<evidence type="ECO:0000256" key="11">
    <source>
        <dbReference type="ARBA" id="ARBA00023125"/>
    </source>
</evidence>
<evidence type="ECO:0000256" key="14">
    <source>
        <dbReference type="ARBA" id="ARBA00023200"/>
    </source>
</evidence>
<evidence type="ECO:0000256" key="15">
    <source>
        <dbReference type="ARBA" id="ARBA00023258"/>
    </source>
</evidence>
<comment type="caution">
    <text evidence="18">Lacks conserved residue(s) required for the propagation of feature annotation.</text>
</comment>
<comment type="domain">
    <text evidence="18">The E7 terminal domain is an intrinsically disordered domain, whose flexibility and conformational transitions confer target adaptability to the oncoprotein. It allows adaptation to a variety of protein targets and exposes the PEST degradation sequence that regulates its turnover in the cell.</text>
</comment>
<dbReference type="GO" id="GO:0019904">
    <property type="term" value="F:protein domain specific binding"/>
    <property type="evidence" value="ECO:0007669"/>
    <property type="project" value="UniProtKB-UniRule"/>
</dbReference>
<comment type="function">
    <text evidence="19">E7 protein has both transforming and trans-activating activities.</text>
</comment>
<dbReference type="GO" id="GO:0039645">
    <property type="term" value="P:symbiont-mediated perturbation of host cell cycle G1/S transition checkpoint"/>
    <property type="evidence" value="ECO:0007669"/>
    <property type="project" value="UniProtKB-UniRule"/>
</dbReference>
<comment type="function">
    <text evidence="18">Plays a role in viral genome replication by driving entry of quiescent cells into the cell cycle. Stimulation of progression from G1 to S phase allows the virus to efficiently use the cellular DNA replicating machinery to achieve viral genome replication. E7 protein has both transforming and trans-activating activities. Induces the disassembly of the E2F1 transcription factor from RB1, with subsequent transcriptional activation of E2F1-regulated S-phase genes. Interferes with host histone deacetylation mediated by HDAC1 and HDAC2, leading to transcription activation. Plays also a role in the inhibition of both antiviral and antiproliferative functions of host interferon alpha. Interaction with host TMEM173/STING impairs the ability of TMEM173/STING to sense cytosolic DNA and promote the production of type I interferon (IFN-alpha and IFN-beta).</text>
</comment>
<feature type="short sequence motif" description="Nuclear export signal" evidence="18">
    <location>
        <begin position="69"/>
        <end position="77"/>
    </location>
</feature>
<evidence type="ECO:0000256" key="13">
    <source>
        <dbReference type="ARBA" id="ARBA00023163"/>
    </source>
</evidence>
<keyword evidence="4 18" id="KW-0945">Host-virus interaction</keyword>
<keyword evidence="2 18" id="KW-0244">Early protein</keyword>
<evidence type="ECO:0000256" key="19">
    <source>
        <dbReference type="PIRNR" id="PIRNR003407"/>
    </source>
</evidence>
<feature type="short sequence motif" description="LXCXE motif; interaction with host RB1 and TMEM173/STING" evidence="18">
    <location>
        <begin position="25"/>
        <end position="29"/>
    </location>
</feature>
<evidence type="ECO:0000256" key="2">
    <source>
        <dbReference type="ARBA" id="ARBA00022518"/>
    </source>
</evidence>
<keyword evidence="13 18" id="KW-0804">Transcription</keyword>
<dbReference type="GO" id="GO:0003677">
    <property type="term" value="F:DNA binding"/>
    <property type="evidence" value="ECO:0007669"/>
    <property type="project" value="UniProtKB-UniRule"/>
</dbReference>
<dbReference type="PIRSF" id="PIRSF003407">
    <property type="entry name" value="Papvi_E7"/>
    <property type="match status" value="1"/>
</dbReference>
<keyword evidence="1 18" id="KW-1121">Modulation of host cell cycle by virus</keyword>
<evidence type="ECO:0000256" key="9">
    <source>
        <dbReference type="ARBA" id="ARBA00022833"/>
    </source>
</evidence>
<comment type="PTM">
    <text evidence="18">Highly phosphorylated.</text>
</comment>
<protein>
    <recommendedName>
        <fullName evidence="18 19">Protein E7</fullName>
    </recommendedName>
</protein>
<evidence type="ECO:0000256" key="12">
    <source>
        <dbReference type="ARBA" id="ARBA00023159"/>
    </source>
</evidence>
<dbReference type="EMBL" id="KP757765">
    <property type="protein sequence ID" value="ALX18464.1"/>
    <property type="molecule type" value="Genomic_DNA"/>
</dbReference>
<keyword evidence="8 18" id="KW-1114">Inhibition of host interferon signaling pathway by virus</keyword>
<dbReference type="HAMAP" id="MF_04004">
    <property type="entry name" value="PPV_E7"/>
    <property type="match status" value="1"/>
</dbReference>
<keyword evidence="5 18" id="KW-1090">Inhibition of host innate immune response by virus</keyword>
<comment type="similarity">
    <text evidence="18 19">Belongs to the papillomaviridae E7 protein family.</text>
</comment>
<dbReference type="Pfam" id="PF00527">
    <property type="entry name" value="E7"/>
    <property type="match status" value="1"/>
</dbReference>
<evidence type="ECO:0000256" key="4">
    <source>
        <dbReference type="ARBA" id="ARBA00022581"/>
    </source>
</evidence>
<dbReference type="GO" id="GO:0039502">
    <property type="term" value="P:symbiont-mediated suppression of host type I interferon-mediated signaling pathway"/>
    <property type="evidence" value="ECO:0007669"/>
    <property type="project" value="UniProtKB-UniRule"/>
</dbReference>
<comment type="subunit">
    <text evidence="18">Homodimer. Homooligomer. Interacts with host RB1; this interaction induces dissociation of RB1-E2F1 complex thereby disrupting RB1 activity. Interacts with host EP300; this interaction represses EP300 transcriptional activity. Interacts with protein E2; this interaction inhibits E7 oncogenic activity. Interacts with host TMEM173/STING; this interaction impairs the ability of TMEM173/STING to sense cytosolic DNA and promote the production of type I interferon (IFN-alpha and IFN-beta).</text>
</comment>
<dbReference type="GO" id="GO:0006351">
    <property type="term" value="P:DNA-templated transcription"/>
    <property type="evidence" value="ECO:0007669"/>
    <property type="project" value="UniProtKB-UniRule"/>
</dbReference>
<keyword evidence="3 18" id="KW-1048">Host nucleus</keyword>
<keyword evidence="9 18" id="KW-0862">Zinc</keyword>
<keyword evidence="10 18" id="KW-0805">Transcription regulation</keyword>